<dbReference type="Gene3D" id="3.40.50.880">
    <property type="match status" value="1"/>
</dbReference>
<dbReference type="PROSITE" id="PS01124">
    <property type="entry name" value="HTH_ARAC_FAMILY_2"/>
    <property type="match status" value="1"/>
</dbReference>
<dbReference type="SUPFAM" id="SSF52317">
    <property type="entry name" value="Class I glutamine amidotransferase-like"/>
    <property type="match status" value="1"/>
</dbReference>
<reference evidence="5 6" key="1">
    <citation type="submission" date="2020-07" db="EMBL/GenBank/DDBJ databases">
        <authorList>
            <person name="Li M."/>
        </authorList>
    </citation>
    <scope>NUCLEOTIDE SEQUENCE [LARGE SCALE GENOMIC DNA]</scope>
    <source>
        <strain evidence="5 6">DSM 23284</strain>
    </source>
</reference>
<dbReference type="InterPro" id="IPR052158">
    <property type="entry name" value="INH-QAR"/>
</dbReference>
<name>A0A838XLB2_9HYPH</name>
<dbReference type="PROSITE" id="PS00041">
    <property type="entry name" value="HTH_ARAC_FAMILY_1"/>
    <property type="match status" value="1"/>
</dbReference>
<dbReference type="EMBL" id="JACEON010000004">
    <property type="protein sequence ID" value="MBA4611295.1"/>
    <property type="molecule type" value="Genomic_DNA"/>
</dbReference>
<comment type="caution">
    <text evidence="5">The sequence shown here is derived from an EMBL/GenBank/DDBJ whole genome shotgun (WGS) entry which is preliminary data.</text>
</comment>
<organism evidence="5 6">
    <name type="scientific">Stappia taiwanensis</name>
    <dbReference type="NCBI Taxonomy" id="992267"/>
    <lineage>
        <taxon>Bacteria</taxon>
        <taxon>Pseudomonadati</taxon>
        <taxon>Pseudomonadota</taxon>
        <taxon>Alphaproteobacteria</taxon>
        <taxon>Hyphomicrobiales</taxon>
        <taxon>Stappiaceae</taxon>
        <taxon>Stappia</taxon>
    </lineage>
</organism>
<sequence length="325" mass="35766">MPNWLKPRSRPRSVGILLFDGFSNHCLANAVEPLRAANGLAGTPLYQWRFLTLDGAPAISSSGLPVSPTGPLSDDIGGDLLMVICGYDHQTHATPACCDALRAAAHRFDKLAGFDTGSWLLAEAGLLEGRSATVHWQELQSFAERFTEVRVRRRRYVMDGDRLSCGGAMTAFDLMARLIGDQHGEALRLEVAWLLMHETVPLRDETIGSVGRSEAVRQAVEIMRGALEVPVSVEEIAERVGLTRRRLQDLFNEELGTSPARVYRRIRLLTARNLATDTRLSIAEIALRSGYADPSAMTRAFTAEFGETPSALRRVRPDRSVRATA</sequence>
<protein>
    <submittedName>
        <fullName evidence="5">GlxA family transcriptional regulator</fullName>
    </submittedName>
</protein>
<keyword evidence="1" id="KW-0805">Transcription regulation</keyword>
<accession>A0A838XLB2</accession>
<dbReference type="SMART" id="SM00342">
    <property type="entry name" value="HTH_ARAC"/>
    <property type="match status" value="1"/>
</dbReference>
<dbReference type="Pfam" id="PF12833">
    <property type="entry name" value="HTH_18"/>
    <property type="match status" value="1"/>
</dbReference>
<evidence type="ECO:0000256" key="1">
    <source>
        <dbReference type="ARBA" id="ARBA00023015"/>
    </source>
</evidence>
<keyword evidence="6" id="KW-1185">Reference proteome</keyword>
<dbReference type="InterPro" id="IPR018062">
    <property type="entry name" value="HTH_AraC-typ_CS"/>
</dbReference>
<feature type="domain" description="HTH araC/xylS-type" evidence="4">
    <location>
        <begin position="217"/>
        <end position="315"/>
    </location>
</feature>
<evidence type="ECO:0000313" key="6">
    <source>
        <dbReference type="Proteomes" id="UP000559404"/>
    </source>
</evidence>
<dbReference type="RefSeq" id="WP_181759481.1">
    <property type="nucleotide sequence ID" value="NZ_BMCR01000002.1"/>
</dbReference>
<dbReference type="CDD" id="cd03136">
    <property type="entry name" value="GATase1_AraC_ArgR_like"/>
    <property type="match status" value="1"/>
</dbReference>
<dbReference type="InterPro" id="IPR018060">
    <property type="entry name" value="HTH_AraC"/>
</dbReference>
<dbReference type="AlphaFoldDB" id="A0A838XLB2"/>
<keyword evidence="3" id="KW-0804">Transcription</keyword>
<reference evidence="5 6" key="2">
    <citation type="submission" date="2020-08" db="EMBL/GenBank/DDBJ databases">
        <title>Stappia taiwanensis sp. nov., isolated from a coastal thermal spring.</title>
        <authorList>
            <person name="Kampfer P."/>
        </authorList>
    </citation>
    <scope>NUCLEOTIDE SEQUENCE [LARGE SCALE GENOMIC DNA]</scope>
    <source>
        <strain evidence="5 6">DSM 23284</strain>
    </source>
</reference>
<evidence type="ECO:0000259" key="4">
    <source>
        <dbReference type="PROSITE" id="PS01124"/>
    </source>
</evidence>
<evidence type="ECO:0000313" key="5">
    <source>
        <dbReference type="EMBL" id="MBA4611295.1"/>
    </source>
</evidence>
<keyword evidence="2" id="KW-0238">DNA-binding</keyword>
<dbReference type="InterPro" id="IPR009057">
    <property type="entry name" value="Homeodomain-like_sf"/>
</dbReference>
<dbReference type="PANTHER" id="PTHR43130:SF3">
    <property type="entry name" value="HTH-TYPE TRANSCRIPTIONAL REGULATOR RV1931C"/>
    <property type="match status" value="1"/>
</dbReference>
<dbReference type="SUPFAM" id="SSF46689">
    <property type="entry name" value="Homeodomain-like"/>
    <property type="match status" value="2"/>
</dbReference>
<dbReference type="Gene3D" id="1.10.10.60">
    <property type="entry name" value="Homeodomain-like"/>
    <property type="match status" value="1"/>
</dbReference>
<evidence type="ECO:0000256" key="3">
    <source>
        <dbReference type="ARBA" id="ARBA00023163"/>
    </source>
</evidence>
<dbReference type="InterPro" id="IPR029062">
    <property type="entry name" value="Class_I_gatase-like"/>
</dbReference>
<evidence type="ECO:0000256" key="2">
    <source>
        <dbReference type="ARBA" id="ARBA00023125"/>
    </source>
</evidence>
<dbReference type="PANTHER" id="PTHR43130">
    <property type="entry name" value="ARAC-FAMILY TRANSCRIPTIONAL REGULATOR"/>
    <property type="match status" value="1"/>
</dbReference>
<dbReference type="GO" id="GO:0043565">
    <property type="term" value="F:sequence-specific DNA binding"/>
    <property type="evidence" value="ECO:0007669"/>
    <property type="project" value="InterPro"/>
</dbReference>
<dbReference type="GO" id="GO:0003700">
    <property type="term" value="F:DNA-binding transcription factor activity"/>
    <property type="evidence" value="ECO:0007669"/>
    <property type="project" value="InterPro"/>
</dbReference>
<dbReference type="Proteomes" id="UP000559404">
    <property type="component" value="Unassembled WGS sequence"/>
</dbReference>
<gene>
    <name evidence="5" type="ORF">H1W37_06520</name>
</gene>
<proteinExistence type="predicted"/>